<organism evidence="12 13">
    <name type="scientific">Clupea harengus</name>
    <name type="common">Atlantic herring</name>
    <dbReference type="NCBI Taxonomy" id="7950"/>
    <lineage>
        <taxon>Eukaryota</taxon>
        <taxon>Metazoa</taxon>
        <taxon>Chordata</taxon>
        <taxon>Craniata</taxon>
        <taxon>Vertebrata</taxon>
        <taxon>Euteleostomi</taxon>
        <taxon>Actinopterygii</taxon>
        <taxon>Neopterygii</taxon>
        <taxon>Teleostei</taxon>
        <taxon>Clupei</taxon>
        <taxon>Clupeiformes</taxon>
        <taxon>Clupeoidei</taxon>
        <taxon>Clupeidae</taxon>
        <taxon>Clupea</taxon>
    </lineage>
</organism>
<dbReference type="GO" id="GO:0005576">
    <property type="term" value="C:extracellular region"/>
    <property type="evidence" value="ECO:0007669"/>
    <property type="project" value="UniProtKB-SubCell"/>
</dbReference>
<dbReference type="KEGG" id="char:122128611"/>
<evidence type="ECO:0000313" key="13">
    <source>
        <dbReference type="RefSeq" id="XP_042558873.1"/>
    </source>
</evidence>
<proteinExistence type="inferred from homology"/>
<evidence type="ECO:0000256" key="9">
    <source>
        <dbReference type="ARBA" id="ARBA00023026"/>
    </source>
</evidence>
<dbReference type="RefSeq" id="XP_042558873.1">
    <property type="nucleotide sequence ID" value="XM_042702939.1"/>
</dbReference>
<dbReference type="GO" id="GO:0090729">
    <property type="term" value="F:toxin activity"/>
    <property type="evidence" value="ECO:0007669"/>
    <property type="project" value="UniProtKB-KW"/>
</dbReference>
<name>A0A8M1K9G5_CLUHA</name>
<keyword evidence="9" id="KW-0843">Virulence</keyword>
<dbReference type="GO" id="GO:0016779">
    <property type="term" value="F:nucleotidyltransferase activity"/>
    <property type="evidence" value="ECO:0007669"/>
    <property type="project" value="UniProtKB-KW"/>
</dbReference>
<dbReference type="GeneID" id="122128611"/>
<evidence type="ECO:0000256" key="4">
    <source>
        <dbReference type="ARBA" id="ARBA00022656"/>
    </source>
</evidence>
<dbReference type="Pfam" id="PF01129">
    <property type="entry name" value="ART"/>
    <property type="match status" value="1"/>
</dbReference>
<comment type="similarity">
    <text evidence="2 11">Belongs to the Arg-specific ADP-ribosyltransferase family.</text>
</comment>
<dbReference type="PANTHER" id="PTHR10339">
    <property type="entry name" value="ADP-RIBOSYLTRANSFERASE"/>
    <property type="match status" value="1"/>
</dbReference>
<evidence type="ECO:0000256" key="5">
    <source>
        <dbReference type="ARBA" id="ARBA00022676"/>
    </source>
</evidence>
<evidence type="ECO:0000256" key="1">
    <source>
        <dbReference type="ARBA" id="ARBA00004613"/>
    </source>
</evidence>
<dbReference type="AlphaFoldDB" id="A0A8M1K9G5"/>
<reference evidence="13" key="1">
    <citation type="submission" date="2025-08" db="UniProtKB">
        <authorList>
            <consortium name="RefSeq"/>
        </authorList>
    </citation>
    <scope>IDENTIFICATION</scope>
</reference>
<dbReference type="PANTHER" id="PTHR10339:SF25">
    <property type="entry name" value="SECRETED EXOENZYME S"/>
    <property type="match status" value="1"/>
</dbReference>
<sequence length="162" mass="18532">MECPMFFNNAVRTSRTNYKTTFKYHSLHFLSKDAIQRLNPNGTCLQVNRETRVEFKPPKLFRSIRFGSFTSTSVYPNNATKLGSKSCFEVWICHGANVSKYSQYPAENEVLIPPYEKFKIKKVIKNHKNQAAMKCETVYQLKSSGIKSSLRCALFKKASGAL</sequence>
<evidence type="ECO:0000256" key="11">
    <source>
        <dbReference type="RuleBase" id="RU361228"/>
    </source>
</evidence>
<evidence type="ECO:0000256" key="3">
    <source>
        <dbReference type="ARBA" id="ARBA00022525"/>
    </source>
</evidence>
<keyword evidence="4" id="KW-0800">Toxin</keyword>
<evidence type="ECO:0000256" key="7">
    <source>
        <dbReference type="ARBA" id="ARBA00022695"/>
    </source>
</evidence>
<dbReference type="Proteomes" id="UP000515152">
    <property type="component" value="Chromosome 21"/>
</dbReference>
<dbReference type="PROSITE" id="PS51996">
    <property type="entry name" value="TR_MART"/>
    <property type="match status" value="1"/>
</dbReference>
<evidence type="ECO:0000256" key="2">
    <source>
        <dbReference type="ARBA" id="ARBA00009558"/>
    </source>
</evidence>
<keyword evidence="12" id="KW-1185">Reference proteome</keyword>
<keyword evidence="3" id="KW-0964">Secreted</keyword>
<keyword evidence="11" id="KW-0520">NAD</keyword>
<keyword evidence="7" id="KW-0548">Nucleotidyltransferase</keyword>
<dbReference type="GO" id="GO:0106274">
    <property type="term" value="F:NAD+-protein-arginine ADP-ribosyltransferase activity"/>
    <property type="evidence" value="ECO:0007669"/>
    <property type="project" value="UniProtKB-EC"/>
</dbReference>
<keyword evidence="6 11" id="KW-0808">Transferase</keyword>
<evidence type="ECO:0000256" key="6">
    <source>
        <dbReference type="ARBA" id="ARBA00022679"/>
    </source>
</evidence>
<dbReference type="OrthoDB" id="423533at2759"/>
<comment type="subcellular location">
    <subcellularLocation>
        <location evidence="1">Secreted</location>
    </subcellularLocation>
</comment>
<keyword evidence="5 11" id="KW-0328">Glycosyltransferase</keyword>
<evidence type="ECO:0000256" key="10">
    <source>
        <dbReference type="ARBA" id="ARBA00047597"/>
    </source>
</evidence>
<protein>
    <recommendedName>
        <fullName evidence="11">NAD(P)(+)--arginine ADP-ribosyltransferase</fullName>
        <ecNumber evidence="11">2.4.2.31</ecNumber>
    </recommendedName>
    <alternativeName>
        <fullName evidence="11">Mono(ADP-ribosyl)transferase</fullName>
    </alternativeName>
</protein>
<dbReference type="InterPro" id="IPR050999">
    <property type="entry name" value="ADP-ribosyltransferase_ARG"/>
</dbReference>
<dbReference type="EC" id="2.4.2.31" evidence="11"/>
<evidence type="ECO:0000256" key="8">
    <source>
        <dbReference type="ARBA" id="ARBA00022857"/>
    </source>
</evidence>
<evidence type="ECO:0000313" key="12">
    <source>
        <dbReference type="Proteomes" id="UP000515152"/>
    </source>
</evidence>
<comment type="catalytic activity">
    <reaction evidence="10 11">
        <text>L-arginyl-[protein] + NAD(+) = N(omega)-(ADP-D-ribosyl)-L-arginyl-[protein] + nicotinamide + H(+)</text>
        <dbReference type="Rhea" id="RHEA:19149"/>
        <dbReference type="Rhea" id="RHEA-COMP:10532"/>
        <dbReference type="Rhea" id="RHEA-COMP:15087"/>
        <dbReference type="ChEBI" id="CHEBI:15378"/>
        <dbReference type="ChEBI" id="CHEBI:17154"/>
        <dbReference type="ChEBI" id="CHEBI:29965"/>
        <dbReference type="ChEBI" id="CHEBI:57540"/>
        <dbReference type="ChEBI" id="CHEBI:142554"/>
        <dbReference type="EC" id="2.4.2.31"/>
    </reaction>
</comment>
<gene>
    <name evidence="13" type="primary">LOC122128611</name>
</gene>
<dbReference type="GO" id="GO:0003950">
    <property type="term" value="F:NAD+ poly-ADP-ribosyltransferase activity"/>
    <property type="evidence" value="ECO:0007669"/>
    <property type="project" value="TreeGrafter"/>
</dbReference>
<dbReference type="InterPro" id="IPR000768">
    <property type="entry name" value="ART"/>
</dbReference>
<keyword evidence="8 11" id="KW-0521">NADP</keyword>
<accession>A0A8M1K9G5</accession>